<comment type="caution">
    <text evidence="3">The sequence shown here is derived from an EMBL/GenBank/DDBJ whole genome shotgun (WGS) entry which is preliminary data.</text>
</comment>
<proteinExistence type="predicted"/>
<name>A0ABQ7YME9_BRANA</name>
<protein>
    <recommendedName>
        <fullName evidence="2">NAF domain-containing protein</fullName>
    </recommendedName>
</protein>
<dbReference type="SUPFAM" id="SSF58038">
    <property type="entry name" value="SNARE fusion complex"/>
    <property type="match status" value="2"/>
</dbReference>
<dbReference type="PANTHER" id="PTHR19305:SF24">
    <property type="entry name" value="SNAP25 HOMOLOGOUS PROTEIN SNAP29"/>
    <property type="match status" value="1"/>
</dbReference>
<dbReference type="Gene3D" id="1.20.5.110">
    <property type="match status" value="2"/>
</dbReference>
<feature type="region of interest" description="Disordered" evidence="1">
    <location>
        <begin position="104"/>
        <end position="128"/>
    </location>
</feature>
<gene>
    <name evidence="3" type="ORF">HID58_075297</name>
</gene>
<feature type="compositionally biased region" description="Low complexity" evidence="1">
    <location>
        <begin position="108"/>
        <end position="119"/>
    </location>
</feature>
<dbReference type="Gene3D" id="1.10.510.10">
    <property type="entry name" value="Transferase(Phosphotransferase) domain 1"/>
    <property type="match status" value="1"/>
</dbReference>
<evidence type="ECO:0000256" key="1">
    <source>
        <dbReference type="SAM" id="MobiDB-lite"/>
    </source>
</evidence>
<evidence type="ECO:0000313" key="4">
    <source>
        <dbReference type="Proteomes" id="UP000824890"/>
    </source>
</evidence>
<reference evidence="3 4" key="1">
    <citation type="submission" date="2021-05" db="EMBL/GenBank/DDBJ databases">
        <title>Genome Assembly of Synthetic Allotetraploid Brassica napus Reveals Homoeologous Exchanges between Subgenomes.</title>
        <authorList>
            <person name="Davis J.T."/>
        </authorList>
    </citation>
    <scope>NUCLEOTIDE SEQUENCE [LARGE SCALE GENOMIC DNA]</scope>
    <source>
        <strain evidence="4">cv. Da-Ae</strain>
        <tissue evidence="3">Seedling</tissue>
    </source>
</reference>
<dbReference type="Pfam" id="PF03822">
    <property type="entry name" value="NAF"/>
    <property type="match status" value="1"/>
</dbReference>
<evidence type="ECO:0000259" key="2">
    <source>
        <dbReference type="Pfam" id="PF03822"/>
    </source>
</evidence>
<evidence type="ECO:0000313" key="3">
    <source>
        <dbReference type="EMBL" id="KAH0868275.1"/>
    </source>
</evidence>
<keyword evidence="4" id="KW-1185">Reference proteome</keyword>
<dbReference type="PANTHER" id="PTHR19305">
    <property type="entry name" value="SYNAPTOSOMAL ASSOCIATED PROTEIN"/>
    <property type="match status" value="1"/>
</dbReference>
<dbReference type="SUPFAM" id="SSF56112">
    <property type="entry name" value="Protein kinase-like (PK-like)"/>
    <property type="match status" value="1"/>
</dbReference>
<organism evidence="3 4">
    <name type="scientific">Brassica napus</name>
    <name type="common">Rape</name>
    <dbReference type="NCBI Taxonomy" id="3708"/>
    <lineage>
        <taxon>Eukaryota</taxon>
        <taxon>Viridiplantae</taxon>
        <taxon>Streptophyta</taxon>
        <taxon>Embryophyta</taxon>
        <taxon>Tracheophyta</taxon>
        <taxon>Spermatophyta</taxon>
        <taxon>Magnoliopsida</taxon>
        <taxon>eudicotyledons</taxon>
        <taxon>Gunneridae</taxon>
        <taxon>Pentapetalae</taxon>
        <taxon>rosids</taxon>
        <taxon>malvids</taxon>
        <taxon>Brassicales</taxon>
        <taxon>Brassicaceae</taxon>
        <taxon>Brassiceae</taxon>
        <taxon>Brassica</taxon>
    </lineage>
</organism>
<feature type="domain" description="NAF" evidence="2">
    <location>
        <begin position="37"/>
        <end position="70"/>
    </location>
</feature>
<feature type="non-terminal residue" evidence="3">
    <location>
        <position position="1"/>
    </location>
</feature>
<dbReference type="InterPro" id="IPR004041">
    <property type="entry name" value="NAF_dom"/>
</dbReference>
<dbReference type="InterPro" id="IPR011009">
    <property type="entry name" value="Kinase-like_dom_sf"/>
</dbReference>
<dbReference type="Proteomes" id="UP000824890">
    <property type="component" value="Unassembled WGS sequence"/>
</dbReference>
<dbReference type="EMBL" id="JAGKQM010000017">
    <property type="protein sequence ID" value="KAH0868275.1"/>
    <property type="molecule type" value="Genomic_DNA"/>
</dbReference>
<sequence>GKSSITSKDLSRRYFHQLISAVGYCHSRSVFHRDLKFHIISGSPGFNLFEMFSDRVERFVSGWTAARVLQHRSYRLLDSCNESFFQVWITMFGLKKPLERLSKHHKPSSSASASNFNPFDDADDEEEVEKRLKPSFKNHFRESGGVENQTVQELESYAVYKSDETTKTMQGTLVMLNEQGEKITRTHHKAVDLDHDLTRGEKLLGSLGGIFSRTWKPKKTRSITGPVITRGESPKRRVNNLETREKLGLNQLPKPDSRTNEPLPESADAYQKIEMEKAKQDDGLADLSDLLGELKNMAIDMGTEIERFSFISLNYCTYIFSMSIPR</sequence>
<accession>A0ABQ7YME9</accession>